<dbReference type="Proteomes" id="UP000826271">
    <property type="component" value="Unassembled WGS sequence"/>
</dbReference>
<dbReference type="AlphaFoldDB" id="A0AAV6Y1M6"/>
<dbReference type="InterPro" id="IPR023213">
    <property type="entry name" value="CAT-like_dom_sf"/>
</dbReference>
<keyword evidence="4" id="KW-1185">Reference proteome</keyword>
<dbReference type="InterPro" id="IPR051504">
    <property type="entry name" value="Plant_metabolite_acyltrans"/>
</dbReference>
<dbReference type="GO" id="GO:0016747">
    <property type="term" value="F:acyltransferase activity, transferring groups other than amino-acyl groups"/>
    <property type="evidence" value="ECO:0007669"/>
    <property type="project" value="UniProtKB-ARBA"/>
</dbReference>
<evidence type="ECO:0000313" key="4">
    <source>
        <dbReference type="Proteomes" id="UP000826271"/>
    </source>
</evidence>
<evidence type="ECO:0000313" key="3">
    <source>
        <dbReference type="EMBL" id="KAG8388578.1"/>
    </source>
</evidence>
<protein>
    <submittedName>
        <fullName evidence="3">Uncharacterized protein</fullName>
    </submittedName>
</protein>
<sequence length="96" mass="10386">MIGKRVFGVAGSPRLYSYGADYGWGSVKKYEVVSIDSDGSISLGKSRELKGSLEIGLSMTKVKMDALAAIFDQGLTEVELALFNSHLSVPILETRE</sequence>
<keyword evidence="1" id="KW-0808">Transferase</keyword>
<evidence type="ECO:0000256" key="1">
    <source>
        <dbReference type="ARBA" id="ARBA00022679"/>
    </source>
</evidence>
<comment type="caution">
    <text evidence="3">The sequence shown here is derived from an EMBL/GenBank/DDBJ whole genome shotgun (WGS) entry which is preliminary data.</text>
</comment>
<reference evidence="3" key="1">
    <citation type="submission" date="2019-10" db="EMBL/GenBank/DDBJ databases">
        <authorList>
            <person name="Zhang R."/>
            <person name="Pan Y."/>
            <person name="Wang J."/>
            <person name="Ma R."/>
            <person name="Yu S."/>
        </authorList>
    </citation>
    <scope>NUCLEOTIDE SEQUENCE</scope>
    <source>
        <strain evidence="3">LA-IB0</strain>
        <tissue evidence="3">Leaf</tissue>
    </source>
</reference>
<dbReference type="EMBL" id="WHWC01000002">
    <property type="protein sequence ID" value="KAG8388578.1"/>
    <property type="molecule type" value="Genomic_DNA"/>
</dbReference>
<evidence type="ECO:0000256" key="2">
    <source>
        <dbReference type="ARBA" id="ARBA00023315"/>
    </source>
</evidence>
<dbReference type="Gene3D" id="3.30.559.10">
    <property type="entry name" value="Chloramphenicol acetyltransferase-like domain"/>
    <property type="match status" value="1"/>
</dbReference>
<proteinExistence type="predicted"/>
<organism evidence="3 4">
    <name type="scientific">Buddleja alternifolia</name>
    <dbReference type="NCBI Taxonomy" id="168488"/>
    <lineage>
        <taxon>Eukaryota</taxon>
        <taxon>Viridiplantae</taxon>
        <taxon>Streptophyta</taxon>
        <taxon>Embryophyta</taxon>
        <taxon>Tracheophyta</taxon>
        <taxon>Spermatophyta</taxon>
        <taxon>Magnoliopsida</taxon>
        <taxon>eudicotyledons</taxon>
        <taxon>Gunneridae</taxon>
        <taxon>Pentapetalae</taxon>
        <taxon>asterids</taxon>
        <taxon>lamiids</taxon>
        <taxon>Lamiales</taxon>
        <taxon>Scrophulariaceae</taxon>
        <taxon>Buddlejeae</taxon>
        <taxon>Buddleja</taxon>
    </lineage>
</organism>
<accession>A0AAV6Y1M6</accession>
<keyword evidence="2" id="KW-0012">Acyltransferase</keyword>
<dbReference type="PANTHER" id="PTHR31625">
    <property type="match status" value="1"/>
</dbReference>
<gene>
    <name evidence="3" type="ORF">BUALT_Bualt02G0139900</name>
</gene>
<name>A0AAV6Y1M6_9LAMI</name>